<dbReference type="EMBL" id="JADGJD010001186">
    <property type="protein sequence ID" value="KAJ3046342.1"/>
    <property type="molecule type" value="Genomic_DNA"/>
</dbReference>
<comment type="caution">
    <text evidence="1">The sequence shown here is derived from an EMBL/GenBank/DDBJ whole genome shotgun (WGS) entry which is preliminary data.</text>
</comment>
<protein>
    <submittedName>
        <fullName evidence="1">Uncharacterized protein</fullName>
    </submittedName>
</protein>
<accession>A0AAD5X132</accession>
<proteinExistence type="predicted"/>
<reference evidence="1" key="1">
    <citation type="submission" date="2020-05" db="EMBL/GenBank/DDBJ databases">
        <title>Phylogenomic resolution of chytrid fungi.</title>
        <authorList>
            <person name="Stajich J.E."/>
            <person name="Amses K."/>
            <person name="Simmons R."/>
            <person name="Seto K."/>
            <person name="Myers J."/>
            <person name="Bonds A."/>
            <person name="Quandt C.A."/>
            <person name="Barry K."/>
            <person name="Liu P."/>
            <person name="Grigoriev I."/>
            <person name="Longcore J.E."/>
            <person name="James T.Y."/>
        </authorList>
    </citation>
    <scope>NUCLEOTIDE SEQUENCE</scope>
    <source>
        <strain evidence="1">JEL0318</strain>
    </source>
</reference>
<evidence type="ECO:0000313" key="2">
    <source>
        <dbReference type="Proteomes" id="UP001212841"/>
    </source>
</evidence>
<sequence length="82" mass="9171">MTPFVDETYRHANEKGYTCAPQCLPCAISQLYYLMDIGNLEEAGPVVEILFGKLFARGKALDAALHHDSGELLNRLIQLYDP</sequence>
<gene>
    <name evidence="1" type="ORF">HK097_000957</name>
</gene>
<organism evidence="1 2">
    <name type="scientific">Rhizophlyctis rosea</name>
    <dbReference type="NCBI Taxonomy" id="64517"/>
    <lineage>
        <taxon>Eukaryota</taxon>
        <taxon>Fungi</taxon>
        <taxon>Fungi incertae sedis</taxon>
        <taxon>Chytridiomycota</taxon>
        <taxon>Chytridiomycota incertae sedis</taxon>
        <taxon>Chytridiomycetes</taxon>
        <taxon>Rhizophlyctidales</taxon>
        <taxon>Rhizophlyctidaceae</taxon>
        <taxon>Rhizophlyctis</taxon>
    </lineage>
</organism>
<feature type="non-terminal residue" evidence="1">
    <location>
        <position position="82"/>
    </location>
</feature>
<dbReference type="Proteomes" id="UP001212841">
    <property type="component" value="Unassembled WGS sequence"/>
</dbReference>
<dbReference type="AlphaFoldDB" id="A0AAD5X132"/>
<keyword evidence="2" id="KW-1185">Reference proteome</keyword>
<evidence type="ECO:0000313" key="1">
    <source>
        <dbReference type="EMBL" id="KAJ3046342.1"/>
    </source>
</evidence>
<name>A0AAD5X132_9FUNG</name>